<evidence type="ECO:0000256" key="1">
    <source>
        <dbReference type="SAM" id="Phobius"/>
    </source>
</evidence>
<feature type="transmembrane region" description="Helical" evidence="1">
    <location>
        <begin position="82"/>
        <end position="101"/>
    </location>
</feature>
<dbReference type="Gene3D" id="1.20.144.10">
    <property type="entry name" value="Phosphatidic acid phosphatase type 2/haloperoxidase"/>
    <property type="match status" value="1"/>
</dbReference>
<evidence type="ECO:0008006" key="4">
    <source>
        <dbReference type="Google" id="ProtNLM"/>
    </source>
</evidence>
<evidence type="ECO:0000313" key="3">
    <source>
        <dbReference type="Proteomes" id="UP000741282"/>
    </source>
</evidence>
<feature type="transmembrane region" description="Helical" evidence="1">
    <location>
        <begin position="52"/>
        <end position="75"/>
    </location>
</feature>
<reference evidence="2" key="2">
    <citation type="journal article" date="2021" name="Microbiome">
        <title>Successional dynamics and alternative stable states in a saline activated sludge microbial community over 9 years.</title>
        <authorList>
            <person name="Wang Y."/>
            <person name="Ye J."/>
            <person name="Ju F."/>
            <person name="Liu L."/>
            <person name="Boyd J.A."/>
            <person name="Deng Y."/>
            <person name="Parks D.H."/>
            <person name="Jiang X."/>
            <person name="Yin X."/>
            <person name="Woodcroft B.J."/>
            <person name="Tyson G.W."/>
            <person name="Hugenholtz P."/>
            <person name="Polz M.F."/>
            <person name="Zhang T."/>
        </authorList>
    </citation>
    <scope>NUCLEOTIDE SEQUENCE</scope>
    <source>
        <strain evidence="2">HKST-UBA17</strain>
    </source>
</reference>
<protein>
    <recommendedName>
        <fullName evidence="4">Phosphatase PAP2 family protein</fullName>
    </recommendedName>
</protein>
<keyword evidence="1" id="KW-1133">Transmembrane helix</keyword>
<dbReference type="InterPro" id="IPR036938">
    <property type="entry name" value="PAP2/HPO_sf"/>
</dbReference>
<sequence length="208" mass="23871">MRNREKETKQFFVALLLLLLGFVSSRFTSYMIDMYYPSRASAVDLIHEFLPYIQSLEIVADIGVLVAFFLLISYIRKAPEQIYKIMASFGVMYCVRAILNIATPLGKPLGNEISHGILKKYFHQAGMFPSGHTAFVFIVFFVIPPKYKTLRTLALLNGLIEVISMDLSWGHWTIDIAGGIMLAYCVYRFVENYGEWFLRENVQLSIDQ</sequence>
<dbReference type="AlphaFoldDB" id="A0A955KY64"/>
<name>A0A955KY64_9BACT</name>
<dbReference type="SUPFAM" id="SSF48317">
    <property type="entry name" value="Acid phosphatase/Vanadium-dependent haloperoxidase"/>
    <property type="match status" value="1"/>
</dbReference>
<accession>A0A955KY64</accession>
<dbReference type="Proteomes" id="UP000741282">
    <property type="component" value="Unassembled WGS sequence"/>
</dbReference>
<gene>
    <name evidence="2" type="ORF">KC685_03075</name>
</gene>
<proteinExistence type="predicted"/>
<dbReference type="EMBL" id="JAGQLN010000009">
    <property type="protein sequence ID" value="MCA9376876.1"/>
    <property type="molecule type" value="Genomic_DNA"/>
</dbReference>
<keyword evidence="1" id="KW-0812">Transmembrane</keyword>
<evidence type="ECO:0000313" key="2">
    <source>
        <dbReference type="EMBL" id="MCA9376876.1"/>
    </source>
</evidence>
<feature type="transmembrane region" description="Helical" evidence="1">
    <location>
        <begin position="121"/>
        <end position="143"/>
    </location>
</feature>
<reference evidence="2" key="1">
    <citation type="submission" date="2020-04" db="EMBL/GenBank/DDBJ databases">
        <authorList>
            <person name="Zhang T."/>
        </authorList>
    </citation>
    <scope>NUCLEOTIDE SEQUENCE</scope>
    <source>
        <strain evidence="2">HKST-UBA17</strain>
    </source>
</reference>
<keyword evidence="1" id="KW-0472">Membrane</keyword>
<comment type="caution">
    <text evidence="2">The sequence shown here is derived from an EMBL/GenBank/DDBJ whole genome shotgun (WGS) entry which is preliminary data.</text>
</comment>
<organism evidence="2 3">
    <name type="scientific">Candidatus Dojkabacteria bacterium</name>
    <dbReference type="NCBI Taxonomy" id="2099670"/>
    <lineage>
        <taxon>Bacteria</taxon>
        <taxon>Candidatus Dojkabacteria</taxon>
    </lineage>
</organism>